<dbReference type="AlphaFoldDB" id="A0A915B924"/>
<name>A0A915B924_PARUN</name>
<protein>
    <submittedName>
        <fullName evidence="2">Uncharacterized protein</fullName>
    </submittedName>
</protein>
<evidence type="ECO:0000313" key="2">
    <source>
        <dbReference type="WBParaSite" id="PgR031_g012_t01"/>
    </source>
</evidence>
<dbReference type="Proteomes" id="UP000887569">
    <property type="component" value="Unplaced"/>
</dbReference>
<organism evidence="1 2">
    <name type="scientific">Parascaris univalens</name>
    <name type="common">Nematode worm</name>
    <dbReference type="NCBI Taxonomy" id="6257"/>
    <lineage>
        <taxon>Eukaryota</taxon>
        <taxon>Metazoa</taxon>
        <taxon>Ecdysozoa</taxon>
        <taxon>Nematoda</taxon>
        <taxon>Chromadorea</taxon>
        <taxon>Rhabditida</taxon>
        <taxon>Spirurina</taxon>
        <taxon>Ascaridomorpha</taxon>
        <taxon>Ascaridoidea</taxon>
        <taxon>Ascarididae</taxon>
        <taxon>Parascaris</taxon>
    </lineage>
</organism>
<reference evidence="2" key="1">
    <citation type="submission" date="2022-11" db="UniProtKB">
        <authorList>
            <consortium name="WormBaseParasite"/>
        </authorList>
    </citation>
    <scope>IDENTIFICATION</scope>
</reference>
<dbReference type="WBParaSite" id="PgR031_g012_t01">
    <property type="protein sequence ID" value="PgR031_g012_t01"/>
    <property type="gene ID" value="PgR031_g012"/>
</dbReference>
<accession>A0A915B924</accession>
<sequence length="41" mass="4563">MVKPVDVIPITTSFASRIFICSRYCCNALNGCTCENYDQSV</sequence>
<proteinExistence type="predicted"/>
<keyword evidence="1" id="KW-1185">Reference proteome</keyword>
<evidence type="ECO:0000313" key="1">
    <source>
        <dbReference type="Proteomes" id="UP000887569"/>
    </source>
</evidence>